<dbReference type="PROSITE" id="PS00591">
    <property type="entry name" value="GH10_1"/>
    <property type="match status" value="1"/>
</dbReference>
<keyword evidence="4 6" id="KW-0624">Polysaccharide degradation</keyword>
<dbReference type="PANTHER" id="PTHR31490">
    <property type="entry name" value="GLYCOSYL HYDROLASE"/>
    <property type="match status" value="1"/>
</dbReference>
<gene>
    <name evidence="9" type="ORF">EGC82_11125</name>
</gene>
<evidence type="ECO:0000256" key="2">
    <source>
        <dbReference type="ARBA" id="ARBA00023277"/>
    </source>
</evidence>
<dbReference type="GO" id="GO:0031176">
    <property type="term" value="F:endo-1,4-beta-xylanase activity"/>
    <property type="evidence" value="ECO:0007669"/>
    <property type="project" value="UniProtKB-EC"/>
</dbReference>
<keyword evidence="3 6" id="KW-0326">Glycosidase</keyword>
<dbReference type="Gene3D" id="3.20.20.80">
    <property type="entry name" value="Glycosidases"/>
    <property type="match status" value="1"/>
</dbReference>
<dbReference type="PROSITE" id="PS51760">
    <property type="entry name" value="GH10_2"/>
    <property type="match status" value="1"/>
</dbReference>
<organism evidence="9 10">
    <name type="scientific">Shewanella livingstonensis</name>
    <dbReference type="NCBI Taxonomy" id="150120"/>
    <lineage>
        <taxon>Bacteria</taxon>
        <taxon>Pseudomonadati</taxon>
        <taxon>Pseudomonadota</taxon>
        <taxon>Gammaproteobacteria</taxon>
        <taxon>Alteromonadales</taxon>
        <taxon>Shewanellaceae</taxon>
        <taxon>Shewanella</taxon>
    </lineage>
</organism>
<dbReference type="OrthoDB" id="6375178at2"/>
<keyword evidence="1 6" id="KW-0378">Hydrolase</keyword>
<dbReference type="InterPro" id="IPR031158">
    <property type="entry name" value="GH10_AS"/>
</dbReference>
<keyword evidence="2 6" id="KW-0119">Carbohydrate metabolism</keyword>
<keyword evidence="10" id="KW-1185">Reference proteome</keyword>
<dbReference type="EMBL" id="CP034015">
    <property type="protein sequence ID" value="AZG73269.1"/>
    <property type="molecule type" value="Genomic_DNA"/>
</dbReference>
<dbReference type="InterPro" id="IPR017853">
    <property type="entry name" value="GH"/>
</dbReference>
<feature type="domain" description="GH10" evidence="8">
    <location>
        <begin position="32"/>
        <end position="387"/>
    </location>
</feature>
<reference evidence="10" key="1">
    <citation type="submission" date="2018-11" db="EMBL/GenBank/DDBJ databases">
        <title>Shewanella sp. M2.</title>
        <authorList>
            <person name="Hwang Y.J."/>
            <person name="Hwang C.Y."/>
        </authorList>
    </citation>
    <scope>NUCLEOTIDE SEQUENCE [LARGE SCALE GENOMIC DNA]</scope>
    <source>
        <strain evidence="10">LMG 19866</strain>
    </source>
</reference>
<dbReference type="AlphaFoldDB" id="A0A3G8LUL5"/>
<proteinExistence type="inferred from homology"/>
<dbReference type="InterPro" id="IPR001000">
    <property type="entry name" value="GH10_dom"/>
</dbReference>
<name>A0A3G8LUL5_9GAMM</name>
<dbReference type="Pfam" id="PF00331">
    <property type="entry name" value="Glyco_hydro_10"/>
    <property type="match status" value="1"/>
</dbReference>
<evidence type="ECO:0000256" key="3">
    <source>
        <dbReference type="ARBA" id="ARBA00023295"/>
    </source>
</evidence>
<evidence type="ECO:0000256" key="4">
    <source>
        <dbReference type="ARBA" id="ARBA00023326"/>
    </source>
</evidence>
<feature type="chain" id="PRO_5017943911" description="Beta-xylanase" evidence="7">
    <location>
        <begin position="26"/>
        <end position="390"/>
    </location>
</feature>
<evidence type="ECO:0000313" key="10">
    <source>
        <dbReference type="Proteomes" id="UP000278035"/>
    </source>
</evidence>
<dbReference type="SUPFAM" id="SSF51445">
    <property type="entry name" value="(Trans)glycosidases"/>
    <property type="match status" value="1"/>
</dbReference>
<dbReference type="GO" id="GO:0045493">
    <property type="term" value="P:xylan catabolic process"/>
    <property type="evidence" value="ECO:0007669"/>
    <property type="project" value="UniProtKB-KW"/>
</dbReference>
<evidence type="ECO:0000256" key="7">
    <source>
        <dbReference type="SAM" id="SignalP"/>
    </source>
</evidence>
<dbReference type="Proteomes" id="UP000278035">
    <property type="component" value="Chromosome"/>
</dbReference>
<dbReference type="RefSeq" id="WP_124730826.1">
    <property type="nucleotide sequence ID" value="NZ_CBCSKC010000043.1"/>
</dbReference>
<accession>A0A3G8LUL5</accession>
<keyword evidence="7" id="KW-0732">Signal</keyword>
<feature type="active site" description="Nucleophile" evidence="5">
    <location>
        <position position="275"/>
    </location>
</feature>
<dbReference type="SMART" id="SM00633">
    <property type="entry name" value="Glyco_10"/>
    <property type="match status" value="1"/>
</dbReference>
<dbReference type="PRINTS" id="PR00134">
    <property type="entry name" value="GLHYDRLASE10"/>
</dbReference>
<comment type="similarity">
    <text evidence="6">Belongs to the glycosyl hydrolase 10 (cellulase F) family.</text>
</comment>
<sequence length="390" mass="44077">MNRAIKTTIGLSIASALLFSVNIQAVETAANSNAITHLDDVYQQAFKVGVAVNEDVTMGKDDQQKQLVIDNFNTVTIENAMKAEIVNPTPGVYDFAAADAYVKFGQDNNMFIVGHTLVWHNQTPDFFFKNKDNQTNTPAEQLEVMRKHIKLVAGRYAGKVHAWDVVNEVIDNDGSYRPTTWVNGVGDGDTLVKAAFKYAAEYAPNTELYYNDFNAWRPEKRDAIVKMINMLKAEGIRIDGVGIQAHWGLNFPKTEYIEQAIDAYAAAGVKVMITELDIDVLPFTKEGQVFGQAFMHPQFQLEEFETYLDPYKAGLPDDVQQKLTARYVELFTLFNKKSDKIDRVTLWGLHDGMSWKNDYPIPARTNYPLLWDRQLQPKPALKALLKLQPK</sequence>
<dbReference type="InterPro" id="IPR044846">
    <property type="entry name" value="GH10"/>
</dbReference>
<evidence type="ECO:0000256" key="1">
    <source>
        <dbReference type="ARBA" id="ARBA00022801"/>
    </source>
</evidence>
<protein>
    <recommendedName>
        <fullName evidence="6">Beta-xylanase</fullName>
        <ecNumber evidence="6">3.2.1.8</ecNumber>
    </recommendedName>
</protein>
<comment type="catalytic activity">
    <reaction evidence="6">
        <text>Endohydrolysis of (1-&gt;4)-beta-D-xylosidic linkages in xylans.</text>
        <dbReference type="EC" id="3.2.1.8"/>
    </reaction>
</comment>
<evidence type="ECO:0000313" key="9">
    <source>
        <dbReference type="EMBL" id="AZG73269.1"/>
    </source>
</evidence>
<dbReference type="PANTHER" id="PTHR31490:SF90">
    <property type="entry name" value="ENDO-1,4-BETA-XYLANASE A"/>
    <property type="match status" value="1"/>
</dbReference>
<dbReference type="EC" id="3.2.1.8" evidence="6"/>
<evidence type="ECO:0000259" key="8">
    <source>
        <dbReference type="PROSITE" id="PS51760"/>
    </source>
</evidence>
<feature type="signal peptide" evidence="7">
    <location>
        <begin position="1"/>
        <end position="25"/>
    </location>
</feature>
<keyword evidence="9" id="KW-0858">Xylan degradation</keyword>
<evidence type="ECO:0000256" key="5">
    <source>
        <dbReference type="PROSITE-ProRule" id="PRU10061"/>
    </source>
</evidence>
<evidence type="ECO:0000256" key="6">
    <source>
        <dbReference type="RuleBase" id="RU361174"/>
    </source>
</evidence>
<dbReference type="KEGG" id="slj:EGC82_11125"/>